<feature type="compositionally biased region" description="Polar residues" evidence="1">
    <location>
        <begin position="111"/>
        <end position="121"/>
    </location>
</feature>
<evidence type="ECO:0000259" key="2">
    <source>
        <dbReference type="Pfam" id="PF14560"/>
    </source>
</evidence>
<evidence type="ECO:0000313" key="4">
    <source>
        <dbReference type="Proteomes" id="UP001201980"/>
    </source>
</evidence>
<dbReference type="SUPFAM" id="SSF54236">
    <property type="entry name" value="Ubiquitin-like"/>
    <property type="match status" value="1"/>
</dbReference>
<evidence type="ECO:0000256" key="1">
    <source>
        <dbReference type="SAM" id="MobiDB-lite"/>
    </source>
</evidence>
<dbReference type="AlphaFoldDB" id="A0AAD5RX93"/>
<gene>
    <name evidence="3" type="ORF">MKZ38_006221</name>
</gene>
<evidence type="ECO:0000313" key="3">
    <source>
        <dbReference type="EMBL" id="KAJ2905144.1"/>
    </source>
</evidence>
<reference evidence="3" key="1">
    <citation type="submission" date="2022-07" db="EMBL/GenBank/DDBJ databases">
        <title>Draft genome sequence of Zalerion maritima ATCC 34329, a (micro)plastics degrading marine fungus.</title>
        <authorList>
            <person name="Paco A."/>
            <person name="Goncalves M.F.M."/>
            <person name="Rocha-Santos T.A.P."/>
            <person name="Alves A."/>
        </authorList>
    </citation>
    <scope>NUCLEOTIDE SEQUENCE</scope>
    <source>
        <strain evidence="3">ATCC 34329</strain>
    </source>
</reference>
<dbReference type="Proteomes" id="UP001201980">
    <property type="component" value="Unassembled WGS sequence"/>
</dbReference>
<protein>
    <submittedName>
        <fullName evidence="3">Cell polarity protein-like protein</fullName>
    </submittedName>
</protein>
<comment type="caution">
    <text evidence="3">The sequence shown here is derived from an EMBL/GenBank/DDBJ whole genome shotgun (WGS) entry which is preliminary data.</text>
</comment>
<dbReference type="EMBL" id="JAKWBI020000037">
    <property type="protein sequence ID" value="KAJ2905144.1"/>
    <property type="molecule type" value="Genomic_DNA"/>
</dbReference>
<dbReference type="Gene3D" id="3.10.20.90">
    <property type="entry name" value="Phosphatidylinositol 3-kinase Catalytic Subunit, Chain A, domain 1"/>
    <property type="match status" value="1"/>
</dbReference>
<feature type="region of interest" description="Disordered" evidence="1">
    <location>
        <begin position="100"/>
        <end position="143"/>
    </location>
</feature>
<feature type="domain" description="Ubiquitin-like" evidence="2">
    <location>
        <begin position="4"/>
        <end position="84"/>
    </location>
</feature>
<feature type="compositionally biased region" description="Basic and acidic residues" evidence="1">
    <location>
        <begin position="122"/>
        <end position="143"/>
    </location>
</feature>
<accession>A0AAD5RX93</accession>
<dbReference type="InterPro" id="IPR029071">
    <property type="entry name" value="Ubiquitin-like_domsf"/>
</dbReference>
<proteinExistence type="predicted"/>
<name>A0AAD5RX93_9PEZI</name>
<keyword evidence="4" id="KW-1185">Reference proteome</keyword>
<dbReference type="InterPro" id="IPR000626">
    <property type="entry name" value="Ubiquitin-like_dom"/>
</dbReference>
<dbReference type="Pfam" id="PF14560">
    <property type="entry name" value="Ubiquitin_2"/>
    <property type="match status" value="1"/>
</dbReference>
<organism evidence="3 4">
    <name type="scientific">Zalerion maritima</name>
    <dbReference type="NCBI Taxonomy" id="339359"/>
    <lineage>
        <taxon>Eukaryota</taxon>
        <taxon>Fungi</taxon>
        <taxon>Dikarya</taxon>
        <taxon>Ascomycota</taxon>
        <taxon>Pezizomycotina</taxon>
        <taxon>Sordariomycetes</taxon>
        <taxon>Lulworthiomycetidae</taxon>
        <taxon>Lulworthiales</taxon>
        <taxon>Lulworthiaceae</taxon>
        <taxon>Zalerion</taxon>
    </lineage>
</organism>
<sequence>MADIPLQVISDNSSSERRITPTWTIAQLKGKLEPITGIPPWSQVLFLKTSPSSPDQIAVTAPDEESTTLAAFPLAPYAELLVSNPTKGCPIILPPSIRRQPIASHQKDRVNSASPGTQTQRVDSKTFYLERHERDKPFQRGRW</sequence>